<evidence type="ECO:0000256" key="2">
    <source>
        <dbReference type="SAM" id="SignalP"/>
    </source>
</evidence>
<keyword evidence="2" id="KW-0732">Signal</keyword>
<dbReference type="EMBL" id="FMYP01000069">
    <property type="protein sequence ID" value="SDC99214.1"/>
    <property type="molecule type" value="Genomic_DNA"/>
</dbReference>
<proteinExistence type="predicted"/>
<accession>A0A1G6R4K6</accession>
<dbReference type="RefSeq" id="WP_092440294.1">
    <property type="nucleotide sequence ID" value="NZ_FMYP01000069.1"/>
</dbReference>
<feature type="signal peptide" evidence="2">
    <location>
        <begin position="1"/>
        <end position="18"/>
    </location>
</feature>
<dbReference type="Gene3D" id="1.25.40.10">
    <property type="entry name" value="Tetratricopeptide repeat domain"/>
    <property type="match status" value="1"/>
</dbReference>
<dbReference type="InterPro" id="IPR011990">
    <property type="entry name" value="TPR-like_helical_dom_sf"/>
</dbReference>
<keyword evidence="1" id="KW-0802">TPR repeat</keyword>
<gene>
    <name evidence="3" type="ORF">SAMN05216323_106918</name>
</gene>
<evidence type="ECO:0000313" key="3">
    <source>
        <dbReference type="EMBL" id="SDC99214.1"/>
    </source>
</evidence>
<dbReference type="Proteomes" id="UP000199452">
    <property type="component" value="Unassembled WGS sequence"/>
</dbReference>
<sequence>MRIILTALMLAFATASFAQNDFISLDKQNYDYYLQGDYKNLKETGEKMIAQGIDYYFLRMRLGILAYNNQKYASAVTHFTKALELNSLDTISRGYIYSSYLLSGRVADANLYLGSLGEDEKNSALKSIKEPELLQIYLGTYITNSTTNNLNYKIVDNTTVIYAGIESYLSSRIKGTLAYTNFRKTGSITQSSALARNNLNTNQNQLYAKLTGYAFSGWEFSGFAHAGFYFEKTTSGQGNGNSQKQINGEYLGGIGIAKNGFKVRTGVNISYSNFGSSTQVRGEGYLTYLPFGNTNFYLTTGGMFQSDKQWGETYQVNQEIGCKVFKFLWLEAGIIKGNSFLYARNQGMVMSNSLLIPATTIYGNLHLMLGKQFMLTLSPYYNQNEIYFWDLTSNTRTDKLTYNAFAAAVKLTYKFK</sequence>
<dbReference type="OrthoDB" id="819143at2"/>
<dbReference type="InterPro" id="IPR019734">
    <property type="entry name" value="TPR_rpt"/>
</dbReference>
<evidence type="ECO:0000313" key="4">
    <source>
        <dbReference type="Proteomes" id="UP000199452"/>
    </source>
</evidence>
<organism evidence="3 4">
    <name type="scientific">Williamwhitmania taraxaci</name>
    <dbReference type="NCBI Taxonomy" id="1640674"/>
    <lineage>
        <taxon>Bacteria</taxon>
        <taxon>Pseudomonadati</taxon>
        <taxon>Bacteroidota</taxon>
        <taxon>Bacteroidia</taxon>
        <taxon>Bacteroidales</taxon>
        <taxon>Williamwhitmaniaceae</taxon>
        <taxon>Williamwhitmania</taxon>
    </lineage>
</organism>
<feature type="repeat" description="TPR" evidence="1">
    <location>
        <begin position="56"/>
        <end position="89"/>
    </location>
</feature>
<dbReference type="SUPFAM" id="SSF48452">
    <property type="entry name" value="TPR-like"/>
    <property type="match status" value="1"/>
</dbReference>
<reference evidence="3 4" key="1">
    <citation type="submission" date="2016-09" db="EMBL/GenBank/DDBJ databases">
        <authorList>
            <person name="Capua I."/>
            <person name="De Benedictis P."/>
            <person name="Joannis T."/>
            <person name="Lombin L.H."/>
            <person name="Cattoli G."/>
        </authorList>
    </citation>
    <scope>NUCLEOTIDE SEQUENCE [LARGE SCALE GENOMIC DNA]</scope>
    <source>
        <strain evidence="3 4">A7P-90m</strain>
    </source>
</reference>
<dbReference type="AlphaFoldDB" id="A0A1G6R4K6"/>
<protein>
    <recommendedName>
        <fullName evidence="5">Tetratricopeptide repeat-containing protein</fullName>
    </recommendedName>
</protein>
<keyword evidence="4" id="KW-1185">Reference proteome</keyword>
<name>A0A1G6R4K6_9BACT</name>
<dbReference type="PROSITE" id="PS50005">
    <property type="entry name" value="TPR"/>
    <property type="match status" value="1"/>
</dbReference>
<feature type="chain" id="PRO_5011489102" description="Tetratricopeptide repeat-containing protein" evidence="2">
    <location>
        <begin position="19"/>
        <end position="416"/>
    </location>
</feature>
<evidence type="ECO:0008006" key="5">
    <source>
        <dbReference type="Google" id="ProtNLM"/>
    </source>
</evidence>
<evidence type="ECO:0000256" key="1">
    <source>
        <dbReference type="PROSITE-ProRule" id="PRU00339"/>
    </source>
</evidence>
<dbReference type="STRING" id="1640674.SAMN05216323_106918"/>